<evidence type="ECO:0000313" key="3">
    <source>
        <dbReference type="Proteomes" id="UP001142055"/>
    </source>
</evidence>
<accession>A0A9Q0MGT4</accession>
<reference evidence="2" key="1">
    <citation type="submission" date="2022-12" db="EMBL/GenBank/DDBJ databases">
        <title>Genome assemblies of Blomia tropicalis.</title>
        <authorList>
            <person name="Cui Y."/>
        </authorList>
    </citation>
    <scope>NUCLEOTIDE SEQUENCE</scope>
    <source>
        <tissue evidence="2">Adult mites</tissue>
    </source>
</reference>
<evidence type="ECO:0000313" key="2">
    <source>
        <dbReference type="EMBL" id="KAJ6225539.1"/>
    </source>
</evidence>
<feature type="signal peptide" evidence="1">
    <location>
        <begin position="1"/>
        <end position="23"/>
    </location>
</feature>
<keyword evidence="3" id="KW-1185">Reference proteome</keyword>
<proteinExistence type="predicted"/>
<gene>
    <name evidence="2" type="ORF">RDWZM_004084</name>
</gene>
<dbReference type="Proteomes" id="UP001142055">
    <property type="component" value="Chromosome 1"/>
</dbReference>
<dbReference type="OrthoDB" id="6516420at2759"/>
<dbReference type="EMBL" id="JAPWDV010000001">
    <property type="protein sequence ID" value="KAJ6225539.1"/>
    <property type="molecule type" value="Genomic_DNA"/>
</dbReference>
<dbReference type="AlphaFoldDB" id="A0A9Q0MGT4"/>
<evidence type="ECO:0000256" key="1">
    <source>
        <dbReference type="SAM" id="SignalP"/>
    </source>
</evidence>
<keyword evidence="1" id="KW-0732">Signal</keyword>
<organism evidence="2 3">
    <name type="scientific">Blomia tropicalis</name>
    <name type="common">Mite</name>
    <dbReference type="NCBI Taxonomy" id="40697"/>
    <lineage>
        <taxon>Eukaryota</taxon>
        <taxon>Metazoa</taxon>
        <taxon>Ecdysozoa</taxon>
        <taxon>Arthropoda</taxon>
        <taxon>Chelicerata</taxon>
        <taxon>Arachnida</taxon>
        <taxon>Acari</taxon>
        <taxon>Acariformes</taxon>
        <taxon>Sarcoptiformes</taxon>
        <taxon>Astigmata</taxon>
        <taxon>Glycyphagoidea</taxon>
        <taxon>Echimyopodidae</taxon>
        <taxon>Blomia</taxon>
    </lineage>
</organism>
<name>A0A9Q0MGT4_BLOTA</name>
<comment type="caution">
    <text evidence="2">The sequence shown here is derived from an EMBL/GenBank/DDBJ whole genome shotgun (WGS) entry which is preliminary data.</text>
</comment>
<feature type="chain" id="PRO_5040462561" evidence="1">
    <location>
        <begin position="24"/>
        <end position="358"/>
    </location>
</feature>
<protein>
    <submittedName>
        <fullName evidence="2">Uncharacterized protein</fullName>
    </submittedName>
</protein>
<sequence length="358" mass="38980">MKPLLFTSSFLVTVALWIQPIIGIPGDPLHSDDPYSGSLGSMHSLYSPSRQLGNYDDMHKYGGIGKKAQTSSLYDHGSKGYKNYYGDSGYGNQGLNKYTNQLQADQYGSKSGNHANFHDGHVYTRNRGYGYEKRYAFDKEFSTSKHGGTQNGHHSVYGDHKKMGKSAIQAHKNYENKKYGAKNAHNDRAYGKHLQIVNNHNEQLLKKNDGIQKLIGHPTGYYSDAYGSPEYIPVIEHYGGALGHGTSASYGHGSDFNDHDGLLDYDSPNNMHSSASVVYIPSASDSATSALQSDNRTGVSSKINADNKATNALISTKLSPTPSTYGTIGDHNGVRVNSAVHATPAVISTNNGVHYYNS</sequence>